<dbReference type="PANTHER" id="PTHR34753">
    <property type="entry name" value="TELOMERASE RNA COMPONENT INTERACTING RNASE"/>
    <property type="match status" value="1"/>
</dbReference>
<accession>A0ABD1FDH7</accession>
<feature type="region of interest" description="Disordered" evidence="1">
    <location>
        <begin position="194"/>
        <end position="219"/>
    </location>
</feature>
<feature type="compositionally biased region" description="Basic residues" evidence="1">
    <location>
        <begin position="30"/>
        <end position="122"/>
    </location>
</feature>
<reference evidence="2 3" key="1">
    <citation type="submission" date="2024-05" db="EMBL/GenBank/DDBJ databases">
        <title>Genetic variation in Jamaican populations of the coffee berry borer (Hypothenemus hampei).</title>
        <authorList>
            <person name="Errbii M."/>
            <person name="Myrie A."/>
        </authorList>
    </citation>
    <scope>NUCLEOTIDE SEQUENCE [LARGE SCALE GENOMIC DNA]</scope>
    <source>
        <strain evidence="2">JA-Hopewell-2020-01-JO</strain>
        <tissue evidence="2">Whole body</tissue>
    </source>
</reference>
<comment type="caution">
    <text evidence="2">The sequence shown here is derived from an EMBL/GenBank/DDBJ whole genome shotgun (WGS) entry which is preliminary data.</text>
</comment>
<dbReference type="PANTHER" id="PTHR34753:SF1">
    <property type="entry name" value="TELOMERASE RNA COMPONENT INTERACTING RNASE"/>
    <property type="match status" value="1"/>
</dbReference>
<evidence type="ECO:0000256" key="1">
    <source>
        <dbReference type="SAM" id="MobiDB-lite"/>
    </source>
</evidence>
<dbReference type="InterPro" id="IPR038838">
    <property type="entry name" value="TRIR"/>
</dbReference>
<sequence length="272" mass="32500">MSVYEFNDPPPPGTELEPPDDENLIELKKKSPVPHKSSRTRSHSRNRERKSHHKRSKSHSRRSRSRSRRRRSRSRRRRRKYSSSSRSRSRSPKKHRHSRRYSRSRSRGTKRRSYRSRSRSRSYRSDRGRKSPKSEREYNKYSLRLESEDVIKEEDMKIDHDHVEDDEDEEDDDNEATVPFKNDGSFLELFKKMQEEKAKEAPQEEEAKKPMLPAFGKRRGGKVLKTGMVAKVRNIEEDSNNAQDPWSVYMKEVRKYKEVHCDDDSKTRPLVK</sequence>
<protein>
    <submittedName>
        <fullName evidence="2">Uncharacterized protein</fullName>
    </submittedName>
</protein>
<name>A0ABD1FDH7_HYPHA</name>
<keyword evidence="3" id="KW-1185">Reference proteome</keyword>
<feature type="region of interest" description="Disordered" evidence="1">
    <location>
        <begin position="1"/>
        <end position="180"/>
    </location>
</feature>
<feature type="compositionally biased region" description="Basic and acidic residues" evidence="1">
    <location>
        <begin position="194"/>
        <end position="209"/>
    </location>
</feature>
<dbReference type="Proteomes" id="UP001566132">
    <property type="component" value="Unassembled WGS sequence"/>
</dbReference>
<evidence type="ECO:0000313" key="2">
    <source>
        <dbReference type="EMBL" id="KAL1517336.1"/>
    </source>
</evidence>
<feature type="compositionally biased region" description="Basic and acidic residues" evidence="1">
    <location>
        <begin position="123"/>
        <end position="163"/>
    </location>
</feature>
<feature type="compositionally biased region" description="Acidic residues" evidence="1">
    <location>
        <begin position="164"/>
        <end position="175"/>
    </location>
</feature>
<dbReference type="AlphaFoldDB" id="A0ABD1FDH7"/>
<proteinExistence type="predicted"/>
<organism evidence="2 3">
    <name type="scientific">Hypothenemus hampei</name>
    <name type="common">Coffee berry borer</name>
    <dbReference type="NCBI Taxonomy" id="57062"/>
    <lineage>
        <taxon>Eukaryota</taxon>
        <taxon>Metazoa</taxon>
        <taxon>Ecdysozoa</taxon>
        <taxon>Arthropoda</taxon>
        <taxon>Hexapoda</taxon>
        <taxon>Insecta</taxon>
        <taxon>Pterygota</taxon>
        <taxon>Neoptera</taxon>
        <taxon>Endopterygota</taxon>
        <taxon>Coleoptera</taxon>
        <taxon>Polyphaga</taxon>
        <taxon>Cucujiformia</taxon>
        <taxon>Curculionidae</taxon>
        <taxon>Scolytinae</taxon>
        <taxon>Hypothenemus</taxon>
    </lineage>
</organism>
<evidence type="ECO:0000313" key="3">
    <source>
        <dbReference type="Proteomes" id="UP001566132"/>
    </source>
</evidence>
<dbReference type="EMBL" id="JBDJPC010000001">
    <property type="protein sequence ID" value="KAL1517336.1"/>
    <property type="molecule type" value="Genomic_DNA"/>
</dbReference>
<gene>
    <name evidence="2" type="ORF">ABEB36_001111</name>
</gene>